<accession>A0A5C3QNM2</accession>
<dbReference type="AlphaFoldDB" id="A0A5C3QNM2"/>
<name>A0A5C3QNM2_9AGAR</name>
<evidence type="ECO:0000256" key="9">
    <source>
        <dbReference type="SAM" id="MobiDB-lite"/>
    </source>
</evidence>
<feature type="region of interest" description="Disordered" evidence="9">
    <location>
        <begin position="198"/>
        <end position="226"/>
    </location>
</feature>
<dbReference type="GO" id="GO:0031505">
    <property type="term" value="P:fungal-type cell wall organization"/>
    <property type="evidence" value="ECO:0007669"/>
    <property type="project" value="TreeGrafter"/>
</dbReference>
<evidence type="ECO:0000256" key="4">
    <source>
        <dbReference type="ARBA" id="ARBA00022968"/>
    </source>
</evidence>
<gene>
    <name evidence="12" type="ORF">BDV98DRAFT_418801</name>
</gene>
<feature type="compositionally biased region" description="Low complexity" evidence="9">
    <location>
        <begin position="46"/>
        <end position="62"/>
    </location>
</feature>
<keyword evidence="13" id="KW-1185">Reference proteome</keyword>
<comment type="similarity">
    <text evidence="2">Belongs to the SKN1/KRE6 family.</text>
</comment>
<evidence type="ECO:0000256" key="2">
    <source>
        <dbReference type="ARBA" id="ARBA00010962"/>
    </source>
</evidence>
<evidence type="ECO:0000256" key="6">
    <source>
        <dbReference type="ARBA" id="ARBA00023136"/>
    </source>
</evidence>
<feature type="compositionally biased region" description="Polar residues" evidence="9">
    <location>
        <begin position="98"/>
        <end position="124"/>
    </location>
</feature>
<dbReference type="Proteomes" id="UP000305067">
    <property type="component" value="Unassembled WGS sequence"/>
</dbReference>
<dbReference type="Pfam" id="PF03935">
    <property type="entry name" value="SKN1_KRE6_Sbg1"/>
    <property type="match status" value="1"/>
</dbReference>
<protein>
    <submittedName>
        <fullName evidence="12">Beta-glucan synthesis-associated</fullName>
    </submittedName>
</protein>
<comment type="subcellular location">
    <subcellularLocation>
        <location evidence="1">Membrane</location>
        <topology evidence="1">Single-pass type II membrane protein</topology>
    </subcellularLocation>
</comment>
<feature type="domain" description="GH16" evidence="11">
    <location>
        <begin position="303"/>
        <end position="697"/>
    </location>
</feature>
<dbReference type="PANTHER" id="PTHR31361:SF1">
    <property type="entry name" value="BETA-GLUCAN SYNTHESIS-ASSOCIATED PROTEIN KRE6-RELATED"/>
    <property type="match status" value="1"/>
</dbReference>
<evidence type="ECO:0000256" key="7">
    <source>
        <dbReference type="ARBA" id="ARBA00023180"/>
    </source>
</evidence>
<dbReference type="GO" id="GO:0005789">
    <property type="term" value="C:endoplasmic reticulum membrane"/>
    <property type="evidence" value="ECO:0007669"/>
    <property type="project" value="TreeGrafter"/>
</dbReference>
<sequence length="742" mass="81769">MTTPWPPHEDIARSASPSALDDSHSPTQNTPFLPPQSPSEGVAIPRPQRQASSSSPNANTTSFVSSPLNPLGPGTGSVNGNGAPLSPFSRSRPASRGSMATSQFGVRQPSDESQAYSSGNPFTSFGTNSRGSMLLYRLADPVNDNAPLQPPRFSTMNRDSVYSTSGDSITSLGGDSKYPSGFPGMGGTQRMVAYEYDPTSDTMDPVDDEDMLHDPSDKKHAKKNSKGGVPWRGLLNISALIVVICGLLVLFILYPVQTFVMNSHRASLIGGNTRVNGTGQVPELFSMPTMIDRDTPDSAMTRVGFDGEAYELVFSDEFETEGRTFYPGDDPFWEAVDLWYGVTGDLEWYDPDQVITKNGSMVITMENLYPDIDPNDHEDNSPFDPLVNHGLQFKSGMVQTWNKFCFTTGYIEISVIFPGPNENAQGYWPGAWTMGNLGRAGHPATTDGLWPYSYDSCDVGTFPNQTNADGLGPAAALRSERSRSRYNNELSWLPGQRLSACTCPNEDHPGPSNNVGRGAPELDIFETEYTKHPEELPGQVVSQSAQFAPFSTDYSYDNSSTDLWQNYSPERTMANSYRGSAIQQSVSSLTRVPSEMFQGTGRQHRTIGFEFWSDPKDPEAGFVTWQVDGRRSHGMTARSVGPDAGTEIGQRLVPVEPMSIIMNLGISKQWQDIDMSTLMFPAIMEIEYVRVYQREGQQNTNCSPKDFPTEDYINRHLEAYHDHELNAWPWVKPRNGEYEGGC</sequence>
<organism evidence="12 13">
    <name type="scientific">Pterulicium gracile</name>
    <dbReference type="NCBI Taxonomy" id="1884261"/>
    <lineage>
        <taxon>Eukaryota</taxon>
        <taxon>Fungi</taxon>
        <taxon>Dikarya</taxon>
        <taxon>Basidiomycota</taxon>
        <taxon>Agaricomycotina</taxon>
        <taxon>Agaricomycetes</taxon>
        <taxon>Agaricomycetidae</taxon>
        <taxon>Agaricales</taxon>
        <taxon>Pleurotineae</taxon>
        <taxon>Pterulaceae</taxon>
        <taxon>Pterulicium</taxon>
    </lineage>
</organism>
<dbReference type="InterPro" id="IPR000757">
    <property type="entry name" value="Beta-glucanase-like"/>
</dbReference>
<evidence type="ECO:0000256" key="8">
    <source>
        <dbReference type="ARBA" id="ARBA00023316"/>
    </source>
</evidence>
<dbReference type="GO" id="GO:0015926">
    <property type="term" value="F:glucosidase activity"/>
    <property type="evidence" value="ECO:0007669"/>
    <property type="project" value="TreeGrafter"/>
</dbReference>
<keyword evidence="7" id="KW-0325">Glycoprotein</keyword>
<evidence type="ECO:0000256" key="10">
    <source>
        <dbReference type="SAM" id="Phobius"/>
    </source>
</evidence>
<keyword evidence="5 10" id="KW-1133">Transmembrane helix</keyword>
<dbReference type="EMBL" id="ML178821">
    <property type="protein sequence ID" value="TFL03197.1"/>
    <property type="molecule type" value="Genomic_DNA"/>
</dbReference>
<reference evidence="12 13" key="1">
    <citation type="journal article" date="2019" name="Nat. Ecol. Evol.">
        <title>Megaphylogeny resolves global patterns of mushroom evolution.</title>
        <authorList>
            <person name="Varga T."/>
            <person name="Krizsan K."/>
            <person name="Foldi C."/>
            <person name="Dima B."/>
            <person name="Sanchez-Garcia M."/>
            <person name="Sanchez-Ramirez S."/>
            <person name="Szollosi G.J."/>
            <person name="Szarkandi J.G."/>
            <person name="Papp V."/>
            <person name="Albert L."/>
            <person name="Andreopoulos W."/>
            <person name="Angelini C."/>
            <person name="Antonin V."/>
            <person name="Barry K.W."/>
            <person name="Bougher N.L."/>
            <person name="Buchanan P."/>
            <person name="Buyck B."/>
            <person name="Bense V."/>
            <person name="Catcheside P."/>
            <person name="Chovatia M."/>
            <person name="Cooper J."/>
            <person name="Damon W."/>
            <person name="Desjardin D."/>
            <person name="Finy P."/>
            <person name="Geml J."/>
            <person name="Haridas S."/>
            <person name="Hughes K."/>
            <person name="Justo A."/>
            <person name="Karasinski D."/>
            <person name="Kautmanova I."/>
            <person name="Kiss B."/>
            <person name="Kocsube S."/>
            <person name="Kotiranta H."/>
            <person name="LaButti K.M."/>
            <person name="Lechner B.E."/>
            <person name="Liimatainen K."/>
            <person name="Lipzen A."/>
            <person name="Lukacs Z."/>
            <person name="Mihaltcheva S."/>
            <person name="Morgado L.N."/>
            <person name="Niskanen T."/>
            <person name="Noordeloos M.E."/>
            <person name="Ohm R.A."/>
            <person name="Ortiz-Santana B."/>
            <person name="Ovrebo C."/>
            <person name="Racz N."/>
            <person name="Riley R."/>
            <person name="Savchenko A."/>
            <person name="Shiryaev A."/>
            <person name="Soop K."/>
            <person name="Spirin V."/>
            <person name="Szebenyi C."/>
            <person name="Tomsovsky M."/>
            <person name="Tulloss R.E."/>
            <person name="Uehling J."/>
            <person name="Grigoriev I.V."/>
            <person name="Vagvolgyi C."/>
            <person name="Papp T."/>
            <person name="Martin F.M."/>
            <person name="Miettinen O."/>
            <person name="Hibbett D.S."/>
            <person name="Nagy L.G."/>
        </authorList>
    </citation>
    <scope>NUCLEOTIDE SEQUENCE [LARGE SCALE GENOMIC DNA]</scope>
    <source>
        <strain evidence="12 13">CBS 309.79</strain>
    </source>
</reference>
<evidence type="ECO:0000313" key="13">
    <source>
        <dbReference type="Proteomes" id="UP000305067"/>
    </source>
</evidence>
<evidence type="ECO:0000256" key="5">
    <source>
        <dbReference type="ARBA" id="ARBA00022989"/>
    </source>
</evidence>
<feature type="transmembrane region" description="Helical" evidence="10">
    <location>
        <begin position="233"/>
        <end position="254"/>
    </location>
</feature>
<dbReference type="InterPro" id="IPR013320">
    <property type="entry name" value="ConA-like_dom_sf"/>
</dbReference>
<keyword evidence="6 10" id="KW-0472">Membrane</keyword>
<evidence type="ECO:0000256" key="3">
    <source>
        <dbReference type="ARBA" id="ARBA00022692"/>
    </source>
</evidence>
<proteinExistence type="inferred from homology"/>
<dbReference type="InterPro" id="IPR005629">
    <property type="entry name" value="Skn1/Kre6/Sbg1"/>
</dbReference>
<evidence type="ECO:0000313" key="12">
    <source>
        <dbReference type="EMBL" id="TFL03197.1"/>
    </source>
</evidence>
<dbReference type="GO" id="GO:0006078">
    <property type="term" value="P:(1-&gt;6)-beta-D-glucan biosynthetic process"/>
    <property type="evidence" value="ECO:0007669"/>
    <property type="project" value="TreeGrafter"/>
</dbReference>
<dbReference type="Gene3D" id="2.60.120.200">
    <property type="match status" value="1"/>
</dbReference>
<dbReference type="STRING" id="1884261.A0A5C3QNM2"/>
<dbReference type="PANTHER" id="PTHR31361">
    <property type="entry name" value="BETA-GLUCAN SYNTHESIS-ASSOCIATED PROTEIN KRE6-RELATED"/>
    <property type="match status" value="1"/>
</dbReference>
<evidence type="ECO:0000259" key="11">
    <source>
        <dbReference type="PROSITE" id="PS51762"/>
    </source>
</evidence>
<keyword evidence="4" id="KW-0735">Signal-anchor</keyword>
<keyword evidence="8" id="KW-0961">Cell wall biogenesis/degradation</keyword>
<feature type="compositionally biased region" description="Polar residues" evidence="9">
    <location>
        <begin position="152"/>
        <end position="173"/>
    </location>
</feature>
<dbReference type="PROSITE" id="PS51762">
    <property type="entry name" value="GH16_2"/>
    <property type="match status" value="1"/>
</dbReference>
<feature type="region of interest" description="Disordered" evidence="9">
    <location>
        <begin position="151"/>
        <end position="182"/>
    </location>
</feature>
<feature type="region of interest" description="Disordered" evidence="9">
    <location>
        <begin position="1"/>
        <end position="124"/>
    </location>
</feature>
<evidence type="ECO:0000256" key="1">
    <source>
        <dbReference type="ARBA" id="ARBA00004606"/>
    </source>
</evidence>
<dbReference type="SUPFAM" id="SSF49899">
    <property type="entry name" value="Concanavalin A-like lectins/glucanases"/>
    <property type="match status" value="1"/>
</dbReference>
<dbReference type="OrthoDB" id="412647at2759"/>
<dbReference type="GO" id="GO:0005886">
    <property type="term" value="C:plasma membrane"/>
    <property type="evidence" value="ECO:0007669"/>
    <property type="project" value="TreeGrafter"/>
</dbReference>
<keyword evidence="3 10" id="KW-0812">Transmembrane</keyword>